<proteinExistence type="predicted"/>
<dbReference type="EMBL" id="AP006499">
    <property type="protein sequence ID" value="BAM81976.1"/>
    <property type="molecule type" value="Genomic_DNA"/>
</dbReference>
<keyword evidence="2" id="KW-1133">Transmembrane helix</keyword>
<gene>
    <name evidence="3" type="ORF">CYME_CMQ048C</name>
</gene>
<evidence type="ECO:0000256" key="1">
    <source>
        <dbReference type="SAM" id="MobiDB-lite"/>
    </source>
</evidence>
<feature type="compositionally biased region" description="Low complexity" evidence="1">
    <location>
        <begin position="584"/>
        <end position="595"/>
    </location>
</feature>
<dbReference type="RefSeq" id="XP_005538012.1">
    <property type="nucleotide sequence ID" value="XM_005537955.1"/>
</dbReference>
<organism evidence="3 4">
    <name type="scientific">Cyanidioschyzon merolae (strain NIES-3377 / 10D)</name>
    <name type="common">Unicellular red alga</name>
    <dbReference type="NCBI Taxonomy" id="280699"/>
    <lineage>
        <taxon>Eukaryota</taxon>
        <taxon>Rhodophyta</taxon>
        <taxon>Bangiophyceae</taxon>
        <taxon>Cyanidiales</taxon>
        <taxon>Cyanidiaceae</taxon>
        <taxon>Cyanidioschyzon</taxon>
    </lineage>
</organism>
<name>M1UVG7_CYAM1</name>
<feature type="compositionally biased region" description="Basic and acidic residues" evidence="1">
    <location>
        <begin position="549"/>
        <end position="564"/>
    </location>
</feature>
<feature type="transmembrane region" description="Helical" evidence="2">
    <location>
        <begin position="34"/>
        <end position="52"/>
    </location>
</feature>
<keyword evidence="2" id="KW-0472">Membrane</keyword>
<dbReference type="GeneID" id="16996231"/>
<dbReference type="Proteomes" id="UP000007014">
    <property type="component" value="Chromosome 17"/>
</dbReference>
<keyword evidence="4" id="KW-1185">Reference proteome</keyword>
<protein>
    <submittedName>
        <fullName evidence="3">Uncharacterized protein</fullName>
    </submittedName>
</protein>
<accession>M1UVG7</accession>
<feature type="region of interest" description="Disordered" evidence="1">
    <location>
        <begin position="530"/>
        <end position="596"/>
    </location>
</feature>
<dbReference type="KEGG" id="cme:CYME_CMQ048C"/>
<reference evidence="3 4" key="2">
    <citation type="journal article" date="2007" name="BMC Biol.">
        <title>A 100%-complete sequence reveals unusually simple genomic features in the hot-spring red alga Cyanidioschyzon merolae.</title>
        <authorList>
            <person name="Nozaki H."/>
            <person name="Takano H."/>
            <person name="Misumi O."/>
            <person name="Terasawa K."/>
            <person name="Matsuzaki M."/>
            <person name="Maruyama S."/>
            <person name="Nishida K."/>
            <person name="Yagisawa F."/>
            <person name="Yoshida Y."/>
            <person name="Fujiwara T."/>
            <person name="Takio S."/>
            <person name="Tamura K."/>
            <person name="Chung S.J."/>
            <person name="Nakamura S."/>
            <person name="Kuroiwa H."/>
            <person name="Tanaka K."/>
            <person name="Sato N."/>
            <person name="Kuroiwa T."/>
        </authorList>
    </citation>
    <scope>NUCLEOTIDE SEQUENCE [LARGE SCALE GENOMIC DNA]</scope>
    <source>
        <strain evidence="3 4">10D</strain>
    </source>
</reference>
<evidence type="ECO:0000313" key="4">
    <source>
        <dbReference type="Proteomes" id="UP000007014"/>
    </source>
</evidence>
<dbReference type="OrthoDB" id="10634453at2759"/>
<sequence>MDNVCVAASTVAPDAERSCSSAFPEAWYRACRRVYIGMVIGSGAALAHWVAAERRGESIRALAHQTLLREYPEYGRIFGQGEAAATPGHALLRIKHWTKALVSHWPTAPPRECWGQHARPVGAMVAAVLLALGGLAHWRWRATMGIWWRAILRRAVYVWCKLRLIIVACWRFLELRTRALVHVAANSRASFWRHRCTEDSCAPRPAEDADPDTEAICEGQRGSQSDSVLGLAGRPGSVCVRFADDSQAAPGHRGLPSGKSPEPDTRRSYALLRGSRDVAQIGCRNLEMPSSKSEDVGSGKTITADAEPDAKASTAESRPAASASQITGEPVPRPYEEQAEQVDHDSRRSASPSLSIETSGPRPANQRTATLRHEDCCRSSNKHQKQRDPIDTSDEGAFQHKANTDSMEWDPPYARDFTNASSSSLDQLCASHSEVFGALASRLRSLLGDCTDSDHARLLNEAASLLQRHASACGDASGEHTKLVASAFARVPPIDVIENLVTTLEGMMLANAALRVEAAAVRREIAAGLVPSTGDDSASEDPSPCALAEHVHSAGESPAHEHPSPADTLLRSPVSADPEHSSRWRSPSESSSTLSDIENDMRCAERVTQKLEQQVALLTSANRSRIATQHRESPLNKSSDSSALPAILVTVNGSLHALPRVTGRYVRD</sequence>
<evidence type="ECO:0000313" key="3">
    <source>
        <dbReference type="EMBL" id="BAM81976.1"/>
    </source>
</evidence>
<dbReference type="HOGENOM" id="CLU_411266_0_0_1"/>
<keyword evidence="2" id="KW-0812">Transmembrane</keyword>
<feature type="region of interest" description="Disordered" evidence="1">
    <location>
        <begin position="200"/>
        <end position="230"/>
    </location>
</feature>
<evidence type="ECO:0000256" key="2">
    <source>
        <dbReference type="SAM" id="Phobius"/>
    </source>
</evidence>
<feature type="region of interest" description="Disordered" evidence="1">
    <location>
        <begin position="247"/>
        <end position="266"/>
    </location>
</feature>
<dbReference type="Gramene" id="CMQ048CT">
    <property type="protein sequence ID" value="CMQ048CT"/>
    <property type="gene ID" value="CMQ048C"/>
</dbReference>
<feature type="compositionally biased region" description="Polar residues" evidence="1">
    <location>
        <begin position="349"/>
        <end position="358"/>
    </location>
</feature>
<reference evidence="3 4" key="1">
    <citation type="journal article" date="2004" name="Nature">
        <title>Genome sequence of the ultrasmall unicellular red alga Cyanidioschyzon merolae 10D.</title>
        <authorList>
            <person name="Matsuzaki M."/>
            <person name="Misumi O."/>
            <person name="Shin-i T."/>
            <person name="Maruyama S."/>
            <person name="Takahara M."/>
            <person name="Miyagishima S."/>
            <person name="Mori T."/>
            <person name="Nishida K."/>
            <person name="Yagisawa F."/>
            <person name="Nishida K."/>
            <person name="Yoshida Y."/>
            <person name="Nishimura Y."/>
            <person name="Nakao S."/>
            <person name="Kobayashi T."/>
            <person name="Momoyama Y."/>
            <person name="Higashiyama T."/>
            <person name="Minoda A."/>
            <person name="Sano M."/>
            <person name="Nomoto H."/>
            <person name="Oishi K."/>
            <person name="Hayashi H."/>
            <person name="Ohta F."/>
            <person name="Nishizaka S."/>
            <person name="Haga S."/>
            <person name="Miura S."/>
            <person name="Morishita T."/>
            <person name="Kabeya Y."/>
            <person name="Terasawa K."/>
            <person name="Suzuki Y."/>
            <person name="Ishii Y."/>
            <person name="Asakawa S."/>
            <person name="Takano H."/>
            <person name="Ohta N."/>
            <person name="Kuroiwa H."/>
            <person name="Tanaka K."/>
            <person name="Shimizu N."/>
            <person name="Sugano S."/>
            <person name="Sato N."/>
            <person name="Nozaki H."/>
            <person name="Ogasawara N."/>
            <person name="Kohara Y."/>
            <person name="Kuroiwa T."/>
        </authorList>
    </citation>
    <scope>NUCLEOTIDE SEQUENCE [LARGE SCALE GENOMIC DNA]</scope>
    <source>
        <strain evidence="3 4">10D</strain>
    </source>
</reference>
<feature type="region of interest" description="Disordered" evidence="1">
    <location>
        <begin position="282"/>
        <end position="397"/>
    </location>
</feature>
<dbReference type="AlphaFoldDB" id="M1UVG7"/>